<organism evidence="1">
    <name type="scientific">marine metagenome</name>
    <dbReference type="NCBI Taxonomy" id="408172"/>
    <lineage>
        <taxon>unclassified sequences</taxon>
        <taxon>metagenomes</taxon>
        <taxon>ecological metagenomes</taxon>
    </lineage>
</organism>
<feature type="non-terminal residue" evidence="1">
    <location>
        <position position="65"/>
    </location>
</feature>
<reference evidence="1" key="1">
    <citation type="submission" date="2018-05" db="EMBL/GenBank/DDBJ databases">
        <authorList>
            <person name="Lanie J.A."/>
            <person name="Ng W.-L."/>
            <person name="Kazmierczak K.M."/>
            <person name="Andrzejewski T.M."/>
            <person name="Davidsen T.M."/>
            <person name="Wayne K.J."/>
            <person name="Tettelin H."/>
            <person name="Glass J.I."/>
            <person name="Rusch D."/>
            <person name="Podicherti R."/>
            <person name="Tsui H.-C.T."/>
            <person name="Winkler M.E."/>
        </authorList>
    </citation>
    <scope>NUCLEOTIDE SEQUENCE</scope>
</reference>
<protein>
    <submittedName>
        <fullName evidence="1">Uncharacterized protein</fullName>
    </submittedName>
</protein>
<evidence type="ECO:0000313" key="1">
    <source>
        <dbReference type="EMBL" id="SVA25504.1"/>
    </source>
</evidence>
<sequence length="65" mass="7344">MKKIIGFLLRSIFLIHFIFGNDVYQSIRVFNPTPEIIKIIAQVGIPLDHLSGKKGIYIDVTASQD</sequence>
<accession>A0A381UC38</accession>
<dbReference type="EMBL" id="UINC01006102">
    <property type="protein sequence ID" value="SVA25504.1"/>
    <property type="molecule type" value="Genomic_DNA"/>
</dbReference>
<proteinExistence type="predicted"/>
<dbReference type="AlphaFoldDB" id="A0A381UC38"/>
<name>A0A381UC38_9ZZZZ</name>
<gene>
    <name evidence="1" type="ORF">METZ01_LOCUS78358</name>
</gene>